<dbReference type="PANTHER" id="PTHR11360">
    <property type="entry name" value="MONOCARBOXYLATE TRANSPORTER"/>
    <property type="match status" value="1"/>
</dbReference>
<feature type="transmembrane region" description="Helical" evidence="2">
    <location>
        <begin position="581"/>
        <end position="603"/>
    </location>
</feature>
<feature type="transmembrane region" description="Helical" evidence="2">
    <location>
        <begin position="1111"/>
        <end position="1128"/>
    </location>
</feature>
<feature type="transmembrane region" description="Helical" evidence="2">
    <location>
        <begin position="954"/>
        <end position="978"/>
    </location>
</feature>
<dbReference type="SUPFAM" id="SSF103473">
    <property type="entry name" value="MFS general substrate transporter"/>
    <property type="match status" value="3"/>
</dbReference>
<dbReference type="GO" id="GO:0008028">
    <property type="term" value="F:monocarboxylic acid transmembrane transporter activity"/>
    <property type="evidence" value="ECO:0007669"/>
    <property type="project" value="TreeGrafter"/>
</dbReference>
<feature type="transmembrane region" description="Helical" evidence="2">
    <location>
        <begin position="1074"/>
        <end position="1096"/>
    </location>
</feature>
<dbReference type="InterPro" id="IPR020846">
    <property type="entry name" value="MFS_dom"/>
</dbReference>
<feature type="transmembrane region" description="Helical" evidence="2">
    <location>
        <begin position="885"/>
        <end position="909"/>
    </location>
</feature>
<feature type="transmembrane region" description="Helical" evidence="2">
    <location>
        <begin position="514"/>
        <end position="541"/>
    </location>
</feature>
<dbReference type="PROSITE" id="PS50850">
    <property type="entry name" value="MFS"/>
    <property type="match status" value="1"/>
</dbReference>
<feature type="transmembrane region" description="Helical" evidence="2">
    <location>
        <begin position="985"/>
        <end position="1007"/>
    </location>
</feature>
<feature type="transmembrane region" description="Helical" evidence="2">
    <location>
        <begin position="834"/>
        <end position="852"/>
    </location>
</feature>
<feature type="transmembrane region" description="Helical" evidence="2">
    <location>
        <begin position="33"/>
        <end position="54"/>
    </location>
</feature>
<name>A0A3M6T8T4_POCDA</name>
<comment type="caution">
    <text evidence="4">The sequence shown here is derived from an EMBL/GenBank/DDBJ whole genome shotgun (WGS) entry which is preliminary data.</text>
</comment>
<evidence type="ECO:0000259" key="3">
    <source>
        <dbReference type="PROSITE" id="PS50850"/>
    </source>
</evidence>
<feature type="non-terminal residue" evidence="4">
    <location>
        <position position="1281"/>
    </location>
</feature>
<feature type="transmembrane region" description="Helical" evidence="2">
    <location>
        <begin position="471"/>
        <end position="494"/>
    </location>
</feature>
<proteinExistence type="predicted"/>
<dbReference type="GO" id="GO:0016020">
    <property type="term" value="C:membrane"/>
    <property type="evidence" value="ECO:0007669"/>
    <property type="project" value="UniProtKB-SubCell"/>
</dbReference>
<feature type="transmembrane region" description="Helical" evidence="2">
    <location>
        <begin position="671"/>
        <end position="688"/>
    </location>
</feature>
<dbReference type="CDD" id="cd17352">
    <property type="entry name" value="MFS_MCT_SLC16"/>
    <property type="match status" value="1"/>
</dbReference>
<organism evidence="4 5">
    <name type="scientific">Pocillopora damicornis</name>
    <name type="common">Cauliflower coral</name>
    <name type="synonym">Millepora damicornis</name>
    <dbReference type="NCBI Taxonomy" id="46731"/>
    <lineage>
        <taxon>Eukaryota</taxon>
        <taxon>Metazoa</taxon>
        <taxon>Cnidaria</taxon>
        <taxon>Anthozoa</taxon>
        <taxon>Hexacorallia</taxon>
        <taxon>Scleractinia</taxon>
        <taxon>Astrocoeniina</taxon>
        <taxon>Pocilloporidae</taxon>
        <taxon>Pocillopora</taxon>
    </lineage>
</organism>
<dbReference type="Gene3D" id="1.20.1250.20">
    <property type="entry name" value="MFS general substrate transporter like domains"/>
    <property type="match status" value="4"/>
</dbReference>
<feature type="transmembrane region" description="Helical" evidence="2">
    <location>
        <begin position="550"/>
        <end position="569"/>
    </location>
</feature>
<evidence type="ECO:0000313" key="5">
    <source>
        <dbReference type="Proteomes" id="UP000275408"/>
    </source>
</evidence>
<feature type="transmembrane region" description="Helical" evidence="2">
    <location>
        <begin position="101"/>
        <end position="119"/>
    </location>
</feature>
<keyword evidence="2" id="KW-0472">Membrane</keyword>
<feature type="transmembrane region" description="Helical" evidence="2">
    <location>
        <begin position="159"/>
        <end position="178"/>
    </location>
</feature>
<feature type="transmembrane region" description="Helical" evidence="2">
    <location>
        <begin position="1201"/>
        <end position="1223"/>
    </location>
</feature>
<reference evidence="4 5" key="1">
    <citation type="journal article" date="2018" name="Sci. Rep.">
        <title>Comparative analysis of the Pocillopora damicornis genome highlights role of immune system in coral evolution.</title>
        <authorList>
            <person name="Cunning R."/>
            <person name="Bay R.A."/>
            <person name="Gillette P."/>
            <person name="Baker A.C."/>
            <person name="Traylor-Knowles N."/>
        </authorList>
    </citation>
    <scope>NUCLEOTIDE SEQUENCE [LARGE SCALE GENOMIC DNA]</scope>
    <source>
        <strain evidence="4">RSMAS</strain>
        <tissue evidence="4">Whole animal</tissue>
    </source>
</reference>
<feature type="transmembrane region" description="Helical" evidence="2">
    <location>
        <begin position="400"/>
        <end position="422"/>
    </location>
</feature>
<keyword evidence="2" id="KW-1133">Transmembrane helix</keyword>
<feature type="transmembrane region" description="Helical" evidence="2">
    <location>
        <begin position="280"/>
        <end position="297"/>
    </location>
</feature>
<dbReference type="Pfam" id="PF07690">
    <property type="entry name" value="MFS_1"/>
    <property type="match status" value="4"/>
</dbReference>
<feature type="transmembrane region" description="Helical" evidence="2">
    <location>
        <begin position="190"/>
        <end position="212"/>
    </location>
</feature>
<gene>
    <name evidence="4" type="ORF">pdam_00004272</name>
</gene>
<feature type="transmembrane region" description="Helical" evidence="2">
    <location>
        <begin position="930"/>
        <end position="948"/>
    </location>
</feature>
<dbReference type="InterPro" id="IPR036259">
    <property type="entry name" value="MFS_trans_sf"/>
</dbReference>
<feature type="transmembrane region" description="Helical" evidence="2">
    <location>
        <begin position="74"/>
        <end position="94"/>
    </location>
</feature>
<dbReference type="OrthoDB" id="5952049at2759"/>
<keyword evidence="5" id="KW-1185">Reference proteome</keyword>
<evidence type="ECO:0000256" key="1">
    <source>
        <dbReference type="ARBA" id="ARBA00004141"/>
    </source>
</evidence>
<feature type="transmembrane region" description="Helical" evidence="2">
    <location>
        <begin position="1229"/>
        <end position="1253"/>
    </location>
</feature>
<sequence length="1281" mass="141415">MSKGMTRHSQQIRIDVWKALENKPRWHPDSCRSWLVCAASLLSVVVVAGIAFSYGLLLPSLMFAFEATRQQTAWIGTLYVGFSFLVAPLSSYINDRFSYRLAAILGSLLGIIGFIFASWSSDLWMMYLTFGLMSGIGHGLIFNTAVLVILQHFVKWRSVAVGIVASGPAIGMFVFSQITRLLLSTFGWPGAMIGYAILFFMCGLCATVFVTLKTFKEDNSDINSHGIKREEPKTSSLLRNRHFLIMFSSFVIVHFSYFVPTIHIAKHSVEELHMSEKDVSLLYTYMAVASFISRHLFCKLGDLPYFNRFYLYQGGMTISGLCVLCIPAARSFISILIPLMGFALMDGAMSGQQSLLVLECVGHHNVNRAWGCIMLFVGISASVGPPLVGLMADMLGSYTIPFYTAGVVLIVGASITSLMACVNQQSEEIDTCIVPSEVEELTVAEKITIHMGPWKTLENNSGWHPDSCRSWLVCAASLLSVVVVSGIAFSYGLLLPSLMDAFEGTRQETGNSDLWMMFLTFGLMSGVGHGLIFNTSVLVILQHFMKWRSVAVGIVASGPAIGMFVFSQITRLLLSTFGWPGAMIGYAILYFVCGLCATMFVTLNTFKEDNSDINSHGIKREESKTSSPLRNRHFLIMFSSFVIIHFSYYVPTIHIAKYCVEELAMSGESVSLLYTYMAVASFISRHLFCKLGDLPYFNRFYLYQGGMTISGLCIISIPVARSFVTILIPLMGFALMDGSLAGQQSLLVLECVGHHNVNHAWGYMMLFAGISASVGPPSVGKLNLMLQLQVMDWKLSLFNSHHKQSTHFYLVHLWNDVFLIGLMADMLGSYTIPFYTAGVVLIVGASITSLMTCVNQQSEEIDAHIVQSEVEELSVAEKITDCCRSWFVCAASLMSVIVVSGIAFSYGLLLPSLMDAFEATRQETGKSQRFTAILGSLSGIIGFIFASWSSHLWMMYLTFGFMSGIGHGLIFSTCNLVILQHFVKWRSVVVGIVASGPAIGMFVVSQITDVFLSTFGWPGIMRGYAILFFFCGLCATVFIPREQFEEDNSEFKSQKLGIEHEESATSSLFRNSNFLILLTSFAVVNMSFFVPSIHIAKYCVQELHMSEKHVSMLYTYMAVASFISRHIFCKLGDFPYVNRFYLYQVGMTISGLCILCIPVARSFVSIVMPLIGFRLMDGAMAGQQSLLVLECVGHQKVNRAWGYIMLFAGISATIGPPLIGLMADELGSYTIPFFTAGAVLIAGASITQLMTCVKQKSGESDGRIVKSAVEELLIMEKVTVL</sequence>
<dbReference type="EMBL" id="RCHS01004089">
    <property type="protein sequence ID" value="RMX37708.1"/>
    <property type="molecule type" value="Genomic_DNA"/>
</dbReference>
<feature type="transmembrane region" description="Helical" evidence="2">
    <location>
        <begin position="125"/>
        <end position="150"/>
    </location>
</feature>
<feature type="domain" description="Major facilitator superfamily (MFS) profile" evidence="3">
    <location>
        <begin position="35"/>
        <end position="424"/>
    </location>
</feature>
<dbReference type="Proteomes" id="UP000275408">
    <property type="component" value="Unassembled WGS sequence"/>
</dbReference>
<dbReference type="InterPro" id="IPR050327">
    <property type="entry name" value="Proton-linked_MCT"/>
</dbReference>
<evidence type="ECO:0000256" key="2">
    <source>
        <dbReference type="SAM" id="Phobius"/>
    </source>
</evidence>
<feature type="transmembrane region" description="Helical" evidence="2">
    <location>
        <begin position="309"/>
        <end position="329"/>
    </location>
</feature>
<evidence type="ECO:0000313" key="4">
    <source>
        <dbReference type="EMBL" id="RMX37708.1"/>
    </source>
</evidence>
<keyword evidence="2" id="KW-0812">Transmembrane</keyword>
<feature type="transmembrane region" description="Helical" evidence="2">
    <location>
        <begin position="700"/>
        <end position="720"/>
    </location>
</feature>
<feature type="transmembrane region" description="Helical" evidence="2">
    <location>
        <begin position="1019"/>
        <end position="1039"/>
    </location>
</feature>
<comment type="subcellular location">
    <subcellularLocation>
        <location evidence="1">Membrane</location>
        <topology evidence="1">Multi-pass membrane protein</topology>
    </subcellularLocation>
</comment>
<dbReference type="InterPro" id="IPR011701">
    <property type="entry name" value="MFS"/>
</dbReference>
<feature type="transmembrane region" description="Helical" evidence="2">
    <location>
        <begin position="761"/>
        <end position="786"/>
    </location>
</feature>
<accession>A0A3M6T8T4</accession>
<protein>
    <recommendedName>
        <fullName evidence="3">Major facilitator superfamily (MFS) profile domain-containing protein</fullName>
    </recommendedName>
</protein>
<dbReference type="PANTHER" id="PTHR11360:SF284">
    <property type="entry name" value="EG:103B4.3 PROTEIN-RELATED"/>
    <property type="match status" value="1"/>
</dbReference>
<feature type="transmembrane region" description="Helical" evidence="2">
    <location>
        <begin position="243"/>
        <end position="260"/>
    </location>
</feature>
<feature type="transmembrane region" description="Helical" evidence="2">
    <location>
        <begin position="634"/>
        <end position="651"/>
    </location>
</feature>
<feature type="transmembrane region" description="Helical" evidence="2">
    <location>
        <begin position="1140"/>
        <end position="1160"/>
    </location>
</feature>